<keyword evidence="3" id="KW-0998">Cell outer membrane</keyword>
<evidence type="ECO:0000313" key="6">
    <source>
        <dbReference type="EMBL" id="KAB2809767.1"/>
    </source>
</evidence>
<feature type="domain" description="TonB-dependent receptor plug" evidence="5">
    <location>
        <begin position="134"/>
        <end position="226"/>
    </location>
</feature>
<keyword evidence="7" id="KW-1185">Reference proteome</keyword>
<evidence type="ECO:0000256" key="3">
    <source>
        <dbReference type="ARBA" id="ARBA00023237"/>
    </source>
</evidence>
<feature type="chain" id="PRO_5027097397" evidence="4">
    <location>
        <begin position="24"/>
        <end position="778"/>
    </location>
</feature>
<keyword evidence="4" id="KW-0732">Signal</keyword>
<dbReference type="InterPro" id="IPR012910">
    <property type="entry name" value="Plug_dom"/>
</dbReference>
<evidence type="ECO:0000313" key="7">
    <source>
        <dbReference type="Proteomes" id="UP000468650"/>
    </source>
</evidence>
<dbReference type="Gene3D" id="2.60.40.1120">
    <property type="entry name" value="Carboxypeptidase-like, regulatory domain"/>
    <property type="match status" value="1"/>
</dbReference>
<dbReference type="Gene3D" id="2.40.170.20">
    <property type="entry name" value="TonB-dependent receptor, beta-barrel domain"/>
    <property type="match status" value="1"/>
</dbReference>
<dbReference type="Gene3D" id="2.170.130.10">
    <property type="entry name" value="TonB-dependent receptor, plug domain"/>
    <property type="match status" value="1"/>
</dbReference>
<comment type="subcellular location">
    <subcellularLocation>
        <location evidence="1">Cell outer membrane</location>
    </subcellularLocation>
</comment>
<feature type="signal peptide" evidence="4">
    <location>
        <begin position="1"/>
        <end position="23"/>
    </location>
</feature>
<gene>
    <name evidence="6" type="ORF">F8C67_09425</name>
</gene>
<keyword evidence="2" id="KW-0472">Membrane</keyword>
<dbReference type="Pfam" id="PF13715">
    <property type="entry name" value="CarbopepD_reg_2"/>
    <property type="match status" value="1"/>
</dbReference>
<dbReference type="InterPro" id="IPR037066">
    <property type="entry name" value="Plug_dom_sf"/>
</dbReference>
<dbReference type="SUPFAM" id="SSF56935">
    <property type="entry name" value="Porins"/>
    <property type="match status" value="1"/>
</dbReference>
<evidence type="ECO:0000256" key="2">
    <source>
        <dbReference type="ARBA" id="ARBA00023136"/>
    </source>
</evidence>
<dbReference type="AlphaFoldDB" id="A0A6N6RF29"/>
<keyword evidence="6" id="KW-0675">Receptor</keyword>
<dbReference type="InterPro" id="IPR036942">
    <property type="entry name" value="Beta-barrel_TonB_sf"/>
</dbReference>
<organism evidence="6 7">
    <name type="scientific">Phaeocystidibacter luteus</name>
    <dbReference type="NCBI Taxonomy" id="911197"/>
    <lineage>
        <taxon>Bacteria</taxon>
        <taxon>Pseudomonadati</taxon>
        <taxon>Bacteroidota</taxon>
        <taxon>Flavobacteriia</taxon>
        <taxon>Flavobacteriales</taxon>
        <taxon>Phaeocystidibacteraceae</taxon>
        <taxon>Phaeocystidibacter</taxon>
    </lineage>
</organism>
<dbReference type="SUPFAM" id="SSF49464">
    <property type="entry name" value="Carboxypeptidase regulatory domain-like"/>
    <property type="match status" value="1"/>
</dbReference>
<comment type="caution">
    <text evidence="6">The sequence shown here is derived from an EMBL/GenBank/DDBJ whole genome shotgun (WGS) entry which is preliminary data.</text>
</comment>
<sequence length="778" mass="87755">MKTLNTRLFSLLFFTAMSLTTFGQGVVRGNIYERATETPIPFAAATLYNNGVEVEATISNIDGFYQINNVPAGTYTLVVNYIGYSEGRETITVKNGENTFTSFYLDETAEVLEDVEVSAERQIRQTSVMTATVNLSSKNIQQFSIGGEPDLVRALQVLPGVVTTGDQGGQLYIRGGAPIQNLTLLDGMIIYNPFHSIGFFSVFDTDILRSAEVHSAGFNAEYASRNSSVLDVRTRAGNRQRVTGKVSASTYLGKALLEVPIGKKNEQGFAPVSALVSYKRSFLAESSQIFYPYVETEYDGLPFEFQDIYGKMSWQSGTGSEVNIFGFNFADQVRFAGDKSIAWNSLGYGADFTAIPPSSTVIINGNFAFSEYDITSNEIEGQPRNSSITGFNGGLDFTYFMRDHDELKYGLEAIGYSTNFNYVNSANRTLTQEQSTSELGAYFQYKLQLDRWLIEPGIRLHYYSALAEFRFEPRFGVKYNATEWLRFKASGGMYSQNLLAATSDRDVVNLFYGFLSSPNEQPATYTGEPLDTRLQTANHGVFGVEIDFADDWTLDLEGYVKDFQNITTVNRNKIYPDNSNYLDRPEYLRRSYIAERGLAYGFDVLLKYSGKQFSFWGTYSYAEVTRDDGQQVYNPHFDRRHNTNLVAAYKFGKSNSWEVNVRWNLGTGFPFTPVAGYYQQLPWTDGDGQPVIDYPYETENGQLGTLYGDLNSKRLPTYHRMDVTIKKTWKLSKYSTFDLAFAATNVYNRNNIFYYDSAERKRVDQLPIMPTLIATYGF</sequence>
<dbReference type="RefSeq" id="WP_151667590.1">
    <property type="nucleotide sequence ID" value="NZ_WBVO01000007.1"/>
</dbReference>
<dbReference type="Pfam" id="PF07715">
    <property type="entry name" value="Plug"/>
    <property type="match status" value="1"/>
</dbReference>
<dbReference type="EMBL" id="WBVO01000007">
    <property type="protein sequence ID" value="KAB2809767.1"/>
    <property type="molecule type" value="Genomic_DNA"/>
</dbReference>
<dbReference type="GO" id="GO:0009279">
    <property type="term" value="C:cell outer membrane"/>
    <property type="evidence" value="ECO:0007669"/>
    <property type="project" value="UniProtKB-SubCell"/>
</dbReference>
<evidence type="ECO:0000256" key="4">
    <source>
        <dbReference type="SAM" id="SignalP"/>
    </source>
</evidence>
<accession>A0A6N6RF29</accession>
<reference evidence="6 7" key="1">
    <citation type="submission" date="2019-09" db="EMBL/GenBank/DDBJ databases">
        <title>Genomes of family Cryomorphaceae.</title>
        <authorList>
            <person name="Bowman J.P."/>
        </authorList>
    </citation>
    <scope>NUCLEOTIDE SEQUENCE [LARGE SCALE GENOMIC DNA]</scope>
    <source>
        <strain evidence="6 7">LMG 25704</strain>
    </source>
</reference>
<dbReference type="OrthoDB" id="9803050at2"/>
<proteinExistence type="predicted"/>
<name>A0A6N6RF29_9FLAO</name>
<evidence type="ECO:0000259" key="5">
    <source>
        <dbReference type="Pfam" id="PF07715"/>
    </source>
</evidence>
<dbReference type="InterPro" id="IPR008969">
    <property type="entry name" value="CarboxyPept-like_regulatory"/>
</dbReference>
<evidence type="ECO:0000256" key="1">
    <source>
        <dbReference type="ARBA" id="ARBA00004442"/>
    </source>
</evidence>
<protein>
    <submittedName>
        <fullName evidence="6">TonB-dependent receptor plug domain-containing protein</fullName>
    </submittedName>
</protein>
<dbReference type="Proteomes" id="UP000468650">
    <property type="component" value="Unassembled WGS sequence"/>
</dbReference>